<sequence length="150" mass="17021">MAKFLIKHKTTGKFVHLQPGGMNNDNTKLLFCNEPQDDAQFTFEPVDGVWGYLKHISSGKYVRPYGAPERPEDFVKLVIHQEATKLALFAIDQINHWLIHKDGKYVHASSCLNDPDDSTPLALHGTTHGNMTFLFVSPEKKDQEVFPKWG</sequence>
<evidence type="ECO:0000313" key="2">
    <source>
        <dbReference type="Proteomes" id="UP001497623"/>
    </source>
</evidence>
<dbReference type="Gene3D" id="2.80.10.50">
    <property type="match status" value="1"/>
</dbReference>
<protein>
    <submittedName>
        <fullName evidence="1">Uncharacterized protein</fullName>
    </submittedName>
</protein>
<dbReference type="EMBL" id="CAXKWB010049343">
    <property type="protein sequence ID" value="CAL4168420.1"/>
    <property type="molecule type" value="Genomic_DNA"/>
</dbReference>
<evidence type="ECO:0000313" key="1">
    <source>
        <dbReference type="EMBL" id="CAL4168420.1"/>
    </source>
</evidence>
<gene>
    <name evidence="1" type="ORF">MNOR_LOCUS33693</name>
</gene>
<organism evidence="1 2">
    <name type="scientific">Meganyctiphanes norvegica</name>
    <name type="common">Northern krill</name>
    <name type="synonym">Thysanopoda norvegica</name>
    <dbReference type="NCBI Taxonomy" id="48144"/>
    <lineage>
        <taxon>Eukaryota</taxon>
        <taxon>Metazoa</taxon>
        <taxon>Ecdysozoa</taxon>
        <taxon>Arthropoda</taxon>
        <taxon>Crustacea</taxon>
        <taxon>Multicrustacea</taxon>
        <taxon>Malacostraca</taxon>
        <taxon>Eumalacostraca</taxon>
        <taxon>Eucarida</taxon>
        <taxon>Euphausiacea</taxon>
        <taxon>Euphausiidae</taxon>
        <taxon>Meganyctiphanes</taxon>
    </lineage>
</organism>
<name>A0AAV2S8T0_MEGNR</name>
<accession>A0AAV2S8T0</accession>
<keyword evidence="2" id="KW-1185">Reference proteome</keyword>
<comment type="caution">
    <text evidence="1">The sequence shown here is derived from an EMBL/GenBank/DDBJ whole genome shotgun (WGS) entry which is preliminary data.</text>
</comment>
<reference evidence="1 2" key="1">
    <citation type="submission" date="2024-05" db="EMBL/GenBank/DDBJ databases">
        <authorList>
            <person name="Wallberg A."/>
        </authorList>
    </citation>
    <scope>NUCLEOTIDE SEQUENCE [LARGE SCALE GENOMIC DNA]</scope>
</reference>
<proteinExistence type="predicted"/>
<dbReference type="AlphaFoldDB" id="A0AAV2S8T0"/>
<dbReference type="Proteomes" id="UP001497623">
    <property type="component" value="Unassembled WGS sequence"/>
</dbReference>